<accession>A0A3Q7WW77</accession>
<gene>
    <name evidence="7" type="primary">LOC113783962</name>
</gene>
<keyword evidence="3 4" id="KW-0620">Polyamine biosynthesis</keyword>
<dbReference type="OrthoDB" id="1432881at2759"/>
<dbReference type="Gene3D" id="3.40.50.150">
    <property type="entry name" value="Vaccinia Virus protein VP39"/>
    <property type="match status" value="1"/>
</dbReference>
<evidence type="ECO:0000256" key="2">
    <source>
        <dbReference type="ARBA" id="ARBA00022679"/>
    </source>
</evidence>
<proteinExistence type="inferred from homology"/>
<dbReference type="GO" id="GO:0010487">
    <property type="term" value="F:thermospermine synthase activity"/>
    <property type="evidence" value="ECO:0007669"/>
    <property type="project" value="TreeGrafter"/>
</dbReference>
<keyword evidence="2 4" id="KW-0808">Transferase</keyword>
<evidence type="ECO:0000256" key="1">
    <source>
        <dbReference type="ARBA" id="ARBA00007867"/>
    </source>
</evidence>
<evidence type="ECO:0000256" key="3">
    <source>
        <dbReference type="ARBA" id="ARBA00023115"/>
    </source>
</evidence>
<dbReference type="GO" id="GO:0006596">
    <property type="term" value="P:polyamine biosynthetic process"/>
    <property type="evidence" value="ECO:0007669"/>
    <property type="project" value="UniProtKB-UniRule"/>
</dbReference>
<sequence>MREELSKYEGLVDVIIGDLCDPDAFSLSMNLYTKDFYESVVKQKLKSDGIFVTQAGAAGIFTHKYVFAPIYYTLKQVFNHVVGYTAHIPSYGDCVGFIMASMQPINIDAEELDNMIGEKIEEELRYLDGHVIAASTVLNKYLKISLMDEMRLLTEDSVGYIRGRTRHRI</sequence>
<dbReference type="SUPFAM" id="SSF53335">
    <property type="entry name" value="S-adenosyl-L-methionine-dependent methyltransferases"/>
    <property type="match status" value="1"/>
</dbReference>
<dbReference type="STRING" id="3827.A0A3Q7WW77"/>
<dbReference type="Proteomes" id="UP000087171">
    <property type="component" value="Unplaced"/>
</dbReference>
<dbReference type="InterPro" id="IPR030374">
    <property type="entry name" value="PABS"/>
</dbReference>
<evidence type="ECO:0000313" key="6">
    <source>
        <dbReference type="Proteomes" id="UP000087171"/>
    </source>
</evidence>
<feature type="domain" description="PABS" evidence="5">
    <location>
        <begin position="1"/>
        <end position="102"/>
    </location>
</feature>
<keyword evidence="6" id="KW-1185">Reference proteome</keyword>
<dbReference type="AlphaFoldDB" id="A0A3Q7WW77"/>
<evidence type="ECO:0000313" key="7">
    <source>
        <dbReference type="RefSeq" id="XP_027185959.1"/>
    </source>
</evidence>
<dbReference type="PANTHER" id="PTHR43317">
    <property type="entry name" value="THERMOSPERMINE SYNTHASE ACAULIS5"/>
    <property type="match status" value="1"/>
</dbReference>
<dbReference type="PANTHER" id="PTHR43317:SF10">
    <property type="entry name" value="PABS DOMAIN-CONTAINING PROTEIN"/>
    <property type="match status" value="1"/>
</dbReference>
<dbReference type="RefSeq" id="XP_027185959.1">
    <property type="nucleotide sequence ID" value="XM_027330158.1"/>
</dbReference>
<dbReference type="InterPro" id="IPR029063">
    <property type="entry name" value="SAM-dependent_MTases_sf"/>
</dbReference>
<name>A0A3Q7WW77_CICAR</name>
<organism evidence="6 7">
    <name type="scientific">Cicer arietinum</name>
    <name type="common">Chickpea</name>
    <name type="synonym">Garbanzo</name>
    <dbReference type="NCBI Taxonomy" id="3827"/>
    <lineage>
        <taxon>Eukaryota</taxon>
        <taxon>Viridiplantae</taxon>
        <taxon>Streptophyta</taxon>
        <taxon>Embryophyta</taxon>
        <taxon>Tracheophyta</taxon>
        <taxon>Spermatophyta</taxon>
        <taxon>Magnoliopsida</taxon>
        <taxon>eudicotyledons</taxon>
        <taxon>Gunneridae</taxon>
        <taxon>Pentapetalae</taxon>
        <taxon>rosids</taxon>
        <taxon>fabids</taxon>
        <taxon>Fabales</taxon>
        <taxon>Fabaceae</taxon>
        <taxon>Papilionoideae</taxon>
        <taxon>50 kb inversion clade</taxon>
        <taxon>NPAAA clade</taxon>
        <taxon>Hologalegina</taxon>
        <taxon>IRL clade</taxon>
        <taxon>Cicereae</taxon>
        <taxon>Cicer</taxon>
    </lineage>
</organism>
<dbReference type="Pfam" id="PF01564">
    <property type="entry name" value="Spermine_synth"/>
    <property type="match status" value="1"/>
</dbReference>
<comment type="similarity">
    <text evidence="1">Belongs to the spermidine/spermine synthase family.</text>
</comment>
<dbReference type="PROSITE" id="PS51006">
    <property type="entry name" value="PABS_2"/>
    <property type="match status" value="1"/>
</dbReference>
<reference evidence="7" key="1">
    <citation type="submission" date="2025-08" db="UniProtKB">
        <authorList>
            <consortium name="RefSeq"/>
        </authorList>
    </citation>
    <scope>IDENTIFICATION</scope>
    <source>
        <tissue evidence="7">Etiolated seedlings</tissue>
    </source>
</reference>
<evidence type="ECO:0000256" key="4">
    <source>
        <dbReference type="PROSITE-ProRule" id="PRU00354"/>
    </source>
</evidence>
<feature type="active site" description="Proton acceptor" evidence="4">
    <location>
        <position position="18"/>
    </location>
</feature>
<protein>
    <submittedName>
        <fullName evidence="7">Thermospermine synthase ACAULIS5-like</fullName>
    </submittedName>
</protein>
<evidence type="ECO:0000259" key="5">
    <source>
        <dbReference type="PROSITE" id="PS51006"/>
    </source>
</evidence>